<name>X1L7V3_9ZZZZ</name>
<proteinExistence type="predicted"/>
<gene>
    <name evidence="1" type="ORF">S06H3_04607</name>
</gene>
<protein>
    <submittedName>
        <fullName evidence="1">Uncharacterized protein</fullName>
    </submittedName>
</protein>
<organism evidence="1">
    <name type="scientific">marine sediment metagenome</name>
    <dbReference type="NCBI Taxonomy" id="412755"/>
    <lineage>
        <taxon>unclassified sequences</taxon>
        <taxon>metagenomes</taxon>
        <taxon>ecological metagenomes</taxon>
    </lineage>
</organism>
<reference evidence="1" key="1">
    <citation type="journal article" date="2014" name="Front. Microbiol.">
        <title>High frequency of phylogenetically diverse reductive dehalogenase-homologous genes in deep subseafloor sedimentary metagenomes.</title>
        <authorList>
            <person name="Kawai M."/>
            <person name="Futagami T."/>
            <person name="Toyoda A."/>
            <person name="Takaki Y."/>
            <person name="Nishi S."/>
            <person name="Hori S."/>
            <person name="Arai W."/>
            <person name="Tsubouchi T."/>
            <person name="Morono Y."/>
            <person name="Uchiyama I."/>
            <person name="Ito T."/>
            <person name="Fujiyama A."/>
            <person name="Inagaki F."/>
            <person name="Takami H."/>
        </authorList>
    </citation>
    <scope>NUCLEOTIDE SEQUENCE</scope>
    <source>
        <strain evidence="1">Expedition CK06-06</strain>
    </source>
</reference>
<dbReference type="EMBL" id="BARV01001631">
    <property type="protein sequence ID" value="GAH98464.1"/>
    <property type="molecule type" value="Genomic_DNA"/>
</dbReference>
<dbReference type="AlphaFoldDB" id="X1L7V3"/>
<comment type="caution">
    <text evidence="1">The sequence shown here is derived from an EMBL/GenBank/DDBJ whole genome shotgun (WGS) entry which is preliminary data.</text>
</comment>
<accession>X1L7V3</accession>
<evidence type="ECO:0000313" key="1">
    <source>
        <dbReference type="EMBL" id="GAH98464.1"/>
    </source>
</evidence>
<sequence>MILEEDYVSRIYNIAKSVNNRAVGFAMILLQKRMVSSIAAIRSSLKNRLSNLIKEFVPTLTIEEKTRLKDYIKDPDSLDDWEKERFEKKLEILNLPTTPEELKLEIGSLKTLIEISESIKIDSKAEKLIDFIEGILKKDPKEKILIFTVYLYPFSFIRSIK</sequence>